<dbReference type="Proteomes" id="UP001054837">
    <property type="component" value="Unassembled WGS sequence"/>
</dbReference>
<keyword evidence="3" id="KW-1185">Reference proteome</keyword>
<evidence type="ECO:0000256" key="1">
    <source>
        <dbReference type="SAM" id="MobiDB-lite"/>
    </source>
</evidence>
<feature type="compositionally biased region" description="Polar residues" evidence="1">
    <location>
        <begin position="93"/>
        <end position="102"/>
    </location>
</feature>
<feature type="region of interest" description="Disordered" evidence="1">
    <location>
        <begin position="1"/>
        <end position="22"/>
    </location>
</feature>
<organism evidence="2 3">
    <name type="scientific">Caerostris darwini</name>
    <dbReference type="NCBI Taxonomy" id="1538125"/>
    <lineage>
        <taxon>Eukaryota</taxon>
        <taxon>Metazoa</taxon>
        <taxon>Ecdysozoa</taxon>
        <taxon>Arthropoda</taxon>
        <taxon>Chelicerata</taxon>
        <taxon>Arachnida</taxon>
        <taxon>Araneae</taxon>
        <taxon>Araneomorphae</taxon>
        <taxon>Entelegynae</taxon>
        <taxon>Araneoidea</taxon>
        <taxon>Araneidae</taxon>
        <taxon>Caerostris</taxon>
    </lineage>
</organism>
<proteinExistence type="predicted"/>
<dbReference type="EMBL" id="BPLQ01010037">
    <property type="protein sequence ID" value="GIY47969.1"/>
    <property type="molecule type" value="Genomic_DNA"/>
</dbReference>
<accession>A0AAV4TQE7</accession>
<evidence type="ECO:0000313" key="3">
    <source>
        <dbReference type="Proteomes" id="UP001054837"/>
    </source>
</evidence>
<gene>
    <name evidence="2" type="ORF">CDAR_406021</name>
</gene>
<evidence type="ECO:0000313" key="2">
    <source>
        <dbReference type="EMBL" id="GIY47969.1"/>
    </source>
</evidence>
<protein>
    <submittedName>
        <fullName evidence="2">Uncharacterized protein</fullName>
    </submittedName>
</protein>
<comment type="caution">
    <text evidence="2">The sequence shown here is derived from an EMBL/GenBank/DDBJ whole genome shotgun (WGS) entry which is preliminary data.</text>
</comment>
<reference evidence="2 3" key="1">
    <citation type="submission" date="2021-06" db="EMBL/GenBank/DDBJ databases">
        <title>Caerostris darwini draft genome.</title>
        <authorList>
            <person name="Kono N."/>
            <person name="Arakawa K."/>
        </authorList>
    </citation>
    <scope>NUCLEOTIDE SEQUENCE [LARGE SCALE GENOMIC DNA]</scope>
</reference>
<name>A0AAV4TQE7_9ARAC</name>
<sequence length="102" mass="11395">MGFSSWTQAAQFNAEEPTDAEWKRASLQGGFNESPRLPFTAPPLLPPILPIRSQRSRRRLCTKGRVAREEHAVWASQRDAENSDWSTEGFEPSVNQSLPGGL</sequence>
<feature type="compositionally biased region" description="Polar residues" evidence="1">
    <location>
        <begin position="1"/>
        <end position="11"/>
    </location>
</feature>
<dbReference type="AlphaFoldDB" id="A0AAV4TQE7"/>
<feature type="region of interest" description="Disordered" evidence="1">
    <location>
        <begin position="75"/>
        <end position="102"/>
    </location>
</feature>